<feature type="compositionally biased region" description="Low complexity" evidence="6">
    <location>
        <begin position="103"/>
        <end position="118"/>
    </location>
</feature>
<keyword evidence="4" id="KW-0238">DNA-binding</keyword>
<organism evidence="8 9">
    <name type="scientific">Azospira oryzae</name>
    <dbReference type="NCBI Taxonomy" id="146939"/>
    <lineage>
        <taxon>Bacteria</taxon>
        <taxon>Pseudomonadati</taxon>
        <taxon>Pseudomonadota</taxon>
        <taxon>Betaproteobacteria</taxon>
        <taxon>Rhodocyclales</taxon>
        <taxon>Rhodocyclaceae</taxon>
        <taxon>Azospira</taxon>
    </lineage>
</organism>
<dbReference type="EMBL" id="SHKM01000001">
    <property type="protein sequence ID" value="RZT89492.1"/>
    <property type="molecule type" value="Genomic_DNA"/>
</dbReference>
<comment type="similarity">
    <text evidence="1">In the C-terminal section; belongs to the class-I pyridoxal-phosphate-dependent aminotransferase family.</text>
</comment>
<dbReference type="InterPro" id="IPR051446">
    <property type="entry name" value="HTH_trans_reg/aminotransferase"/>
</dbReference>
<evidence type="ECO:0000256" key="3">
    <source>
        <dbReference type="ARBA" id="ARBA00023015"/>
    </source>
</evidence>
<dbReference type="Gene3D" id="3.40.640.10">
    <property type="entry name" value="Type I PLP-dependent aspartate aminotransferase-like (Major domain)"/>
    <property type="match status" value="1"/>
</dbReference>
<reference evidence="8 9" key="1">
    <citation type="submission" date="2019-02" db="EMBL/GenBank/DDBJ databases">
        <title>Genomic Encyclopedia of Type Strains, Phase IV (KMG-IV): sequencing the most valuable type-strain genomes for metagenomic binning, comparative biology and taxonomic classification.</title>
        <authorList>
            <person name="Goeker M."/>
        </authorList>
    </citation>
    <scope>NUCLEOTIDE SEQUENCE [LARGE SCALE GENOMIC DNA]</scope>
    <source>
        <strain evidence="8 9">DSM 21223</strain>
    </source>
</reference>
<keyword evidence="5" id="KW-0804">Transcription</keyword>
<dbReference type="PANTHER" id="PTHR46577">
    <property type="entry name" value="HTH-TYPE TRANSCRIPTIONAL REGULATORY PROTEIN GABR"/>
    <property type="match status" value="1"/>
</dbReference>
<evidence type="ECO:0000256" key="1">
    <source>
        <dbReference type="ARBA" id="ARBA00005384"/>
    </source>
</evidence>
<dbReference type="InterPro" id="IPR036388">
    <property type="entry name" value="WH-like_DNA-bd_sf"/>
</dbReference>
<dbReference type="InterPro" id="IPR004839">
    <property type="entry name" value="Aminotransferase_I/II_large"/>
</dbReference>
<dbReference type="InterPro" id="IPR015421">
    <property type="entry name" value="PyrdxlP-dep_Trfase_major"/>
</dbReference>
<evidence type="ECO:0000259" key="7">
    <source>
        <dbReference type="PROSITE" id="PS50949"/>
    </source>
</evidence>
<dbReference type="PANTHER" id="PTHR46577:SF1">
    <property type="entry name" value="HTH-TYPE TRANSCRIPTIONAL REGULATORY PROTEIN GABR"/>
    <property type="match status" value="1"/>
</dbReference>
<dbReference type="PROSITE" id="PS50949">
    <property type="entry name" value="HTH_GNTR"/>
    <property type="match status" value="1"/>
</dbReference>
<keyword evidence="3" id="KW-0805">Transcription regulation</keyword>
<evidence type="ECO:0000256" key="2">
    <source>
        <dbReference type="ARBA" id="ARBA00022898"/>
    </source>
</evidence>
<dbReference type="InterPro" id="IPR000524">
    <property type="entry name" value="Tscrpt_reg_HTH_GntR"/>
</dbReference>
<dbReference type="SUPFAM" id="SSF53383">
    <property type="entry name" value="PLP-dependent transferases"/>
    <property type="match status" value="1"/>
</dbReference>
<gene>
    <name evidence="8" type="ORF">EV678_0278</name>
</gene>
<protein>
    <submittedName>
        <fullName evidence="8">GntR family transcriptional regulator</fullName>
    </submittedName>
</protein>
<feature type="domain" description="HTH gntR-type" evidence="7">
    <location>
        <begin position="18"/>
        <end position="86"/>
    </location>
</feature>
<keyword evidence="2" id="KW-0663">Pyridoxal phosphate</keyword>
<dbReference type="Pfam" id="PF00155">
    <property type="entry name" value="Aminotran_1_2"/>
    <property type="match status" value="1"/>
</dbReference>
<sequence length="522" mass="55289">MKRAAELELALAPRAEGVTLQRWLCGELRAAILAGRLAPGCRLPSTRDFARQQAISRGTVVAVYDQLIAEGYLSGATGSGTTVAAALPIAAAGTAQPRTSAAPGIARAAAADTAGTDDAATKRPRLSRQGQLLANSPFLSREGMVLGRPFSPNQPDLGAFPHALWQRLTHQQGRGLRPDDMGYGDGAGHQPLRRAIAEHLRYSQRIDCHAGQVMILSSAQQALDLCARLLLDPGDTALVEDPGYPGAARLFELGGARVQGVPVDRLGLCTDALPTAEEARLAYVTAAHQSPLGGTLPLERRLALLAWAEAGRRIIIEDDYDGEYRFDGAPLPALKSLDRHDRVIYLGTFSKLLFPALRLAYAVVPEWLAEPFASAISLTVRHAPILPQAVLAAFIGEGHFARHLRQMRRLYGERAACFQHECATQLDGLLTVLPITTGLDATALLPRGSDDRAVAAALGAWGVEARPISFYGMGQPAPPGLVMGFSACNEAAIRRGVATMAPVLESFNAAAAGNRGQAVAGV</sequence>
<evidence type="ECO:0000256" key="6">
    <source>
        <dbReference type="SAM" id="MobiDB-lite"/>
    </source>
</evidence>
<dbReference type="Proteomes" id="UP000292136">
    <property type="component" value="Unassembled WGS sequence"/>
</dbReference>
<feature type="region of interest" description="Disordered" evidence="6">
    <location>
        <begin position="103"/>
        <end position="127"/>
    </location>
</feature>
<dbReference type="RefSeq" id="WP_130458238.1">
    <property type="nucleotide sequence ID" value="NZ_SHKM01000001.1"/>
</dbReference>
<dbReference type="SMART" id="SM00345">
    <property type="entry name" value="HTH_GNTR"/>
    <property type="match status" value="1"/>
</dbReference>
<dbReference type="InterPro" id="IPR015424">
    <property type="entry name" value="PyrdxlP-dep_Trfase"/>
</dbReference>
<dbReference type="CDD" id="cd00609">
    <property type="entry name" value="AAT_like"/>
    <property type="match status" value="1"/>
</dbReference>
<evidence type="ECO:0000256" key="4">
    <source>
        <dbReference type="ARBA" id="ARBA00023125"/>
    </source>
</evidence>
<proteinExistence type="inferred from homology"/>
<evidence type="ECO:0000256" key="5">
    <source>
        <dbReference type="ARBA" id="ARBA00023163"/>
    </source>
</evidence>
<dbReference type="CDD" id="cd07377">
    <property type="entry name" value="WHTH_GntR"/>
    <property type="match status" value="1"/>
</dbReference>
<name>A0ABY0IPK3_9RHOO</name>
<dbReference type="Pfam" id="PF00392">
    <property type="entry name" value="GntR"/>
    <property type="match status" value="1"/>
</dbReference>
<evidence type="ECO:0000313" key="8">
    <source>
        <dbReference type="EMBL" id="RZT89492.1"/>
    </source>
</evidence>
<dbReference type="InterPro" id="IPR036390">
    <property type="entry name" value="WH_DNA-bd_sf"/>
</dbReference>
<comment type="caution">
    <text evidence="8">The sequence shown here is derived from an EMBL/GenBank/DDBJ whole genome shotgun (WGS) entry which is preliminary data.</text>
</comment>
<evidence type="ECO:0000313" key="9">
    <source>
        <dbReference type="Proteomes" id="UP000292136"/>
    </source>
</evidence>
<accession>A0ABY0IPK3</accession>
<dbReference type="SUPFAM" id="SSF46785">
    <property type="entry name" value="Winged helix' DNA-binding domain"/>
    <property type="match status" value="1"/>
</dbReference>
<keyword evidence="9" id="KW-1185">Reference proteome</keyword>
<dbReference type="Gene3D" id="1.10.10.10">
    <property type="entry name" value="Winged helix-like DNA-binding domain superfamily/Winged helix DNA-binding domain"/>
    <property type="match status" value="1"/>
</dbReference>